<organism evidence="2 3">
    <name type="scientific">Cnephaeus nilssonii</name>
    <name type="common">Northern bat</name>
    <name type="synonym">Eptesicus nilssonii</name>
    <dbReference type="NCBI Taxonomy" id="3371016"/>
    <lineage>
        <taxon>Eukaryota</taxon>
        <taxon>Metazoa</taxon>
        <taxon>Chordata</taxon>
        <taxon>Craniata</taxon>
        <taxon>Vertebrata</taxon>
        <taxon>Euteleostomi</taxon>
        <taxon>Mammalia</taxon>
        <taxon>Eutheria</taxon>
        <taxon>Laurasiatheria</taxon>
        <taxon>Chiroptera</taxon>
        <taxon>Yangochiroptera</taxon>
        <taxon>Vespertilionidae</taxon>
        <taxon>Cnephaeus</taxon>
    </lineage>
</organism>
<protein>
    <submittedName>
        <fullName evidence="2">Uncharacterized protein</fullName>
    </submittedName>
</protein>
<evidence type="ECO:0000256" key="1">
    <source>
        <dbReference type="SAM" id="MobiDB-lite"/>
    </source>
</evidence>
<dbReference type="EMBL" id="JAULJE010000015">
    <property type="protein sequence ID" value="KAK1334407.1"/>
    <property type="molecule type" value="Genomic_DNA"/>
</dbReference>
<feature type="region of interest" description="Disordered" evidence="1">
    <location>
        <begin position="134"/>
        <end position="154"/>
    </location>
</feature>
<dbReference type="AlphaFoldDB" id="A0AA40HP93"/>
<gene>
    <name evidence="2" type="ORF">QTO34_005412</name>
</gene>
<evidence type="ECO:0000313" key="3">
    <source>
        <dbReference type="Proteomes" id="UP001177744"/>
    </source>
</evidence>
<reference evidence="2" key="1">
    <citation type="submission" date="2023-06" db="EMBL/GenBank/DDBJ databases">
        <title>Reference genome for the Northern bat (Eptesicus nilssonii), a most northern bat species.</title>
        <authorList>
            <person name="Laine V.N."/>
            <person name="Pulliainen A.T."/>
            <person name="Lilley T.M."/>
        </authorList>
    </citation>
    <scope>NUCLEOTIDE SEQUENCE</scope>
    <source>
        <strain evidence="2">BLF_Eptnil</strain>
        <tissue evidence="2">Kidney</tissue>
    </source>
</reference>
<keyword evidence="3" id="KW-1185">Reference proteome</keyword>
<dbReference type="Proteomes" id="UP001177744">
    <property type="component" value="Unassembled WGS sequence"/>
</dbReference>
<name>A0AA40HP93_CNENI</name>
<comment type="caution">
    <text evidence="2">The sequence shown here is derived from an EMBL/GenBank/DDBJ whole genome shotgun (WGS) entry which is preliminary data.</text>
</comment>
<feature type="region of interest" description="Disordered" evidence="1">
    <location>
        <begin position="249"/>
        <end position="280"/>
    </location>
</feature>
<evidence type="ECO:0000313" key="2">
    <source>
        <dbReference type="EMBL" id="KAK1334407.1"/>
    </source>
</evidence>
<feature type="compositionally biased region" description="Low complexity" evidence="1">
    <location>
        <begin position="267"/>
        <end position="280"/>
    </location>
</feature>
<accession>A0AA40HP93</accession>
<proteinExistence type="predicted"/>
<feature type="compositionally biased region" description="Low complexity" evidence="1">
    <location>
        <begin position="144"/>
        <end position="154"/>
    </location>
</feature>
<sequence length="337" mass="35702">MGPVLAVDVSGGSDAGSRCECWGWGQEASEVVFLADLPFSIVLAPHGFAWKDKGRLKLLELLIWQNLPDKRELSVCAMAVLQNRRGLWGSELTSRRGPSKAGELGACLLRHQAFQKPPPIRRLLKGLVHQQTGTQLPRDRKHLGPGLLPSSGPGFVRKDVQNDLSCRCTFTLTSQRISAEASHGVSAEGSPQHSCQALTWADSSPHSMVVLTTTRQAEVGQRVSDVMGVSRARARWMAICGLKIPRLGAPPRAVPPTSRPRNGRSTAAPEPGPGADAAADPVGLVAAGQEHIQGPPSSCRPPFGPAALALPALCDLLASATGPQTRRPLPALLPCGD</sequence>